<dbReference type="RefSeq" id="WP_073111438.1">
    <property type="nucleotide sequence ID" value="NZ_FQZY01000043.1"/>
</dbReference>
<organism evidence="1 2">
    <name type="scientific">Hespellia stercorisuis DSM 15480</name>
    <dbReference type="NCBI Taxonomy" id="1121950"/>
    <lineage>
        <taxon>Bacteria</taxon>
        <taxon>Bacillati</taxon>
        <taxon>Bacillota</taxon>
        <taxon>Clostridia</taxon>
        <taxon>Lachnospirales</taxon>
        <taxon>Lachnospiraceae</taxon>
        <taxon>Hespellia</taxon>
    </lineage>
</organism>
<reference evidence="1 2" key="1">
    <citation type="submission" date="2016-11" db="EMBL/GenBank/DDBJ databases">
        <authorList>
            <person name="Jaros S."/>
            <person name="Januszkiewicz K."/>
            <person name="Wedrychowicz H."/>
        </authorList>
    </citation>
    <scope>NUCLEOTIDE SEQUENCE [LARGE SCALE GENOMIC DNA]</scope>
    <source>
        <strain evidence="1 2">DSM 15480</strain>
    </source>
</reference>
<protein>
    <recommendedName>
        <fullName evidence="3">Prophage protein</fullName>
    </recommendedName>
</protein>
<dbReference type="AlphaFoldDB" id="A0A1M6RN01"/>
<proteinExistence type="predicted"/>
<dbReference type="Proteomes" id="UP000184301">
    <property type="component" value="Unassembled WGS sequence"/>
</dbReference>
<gene>
    <name evidence="1" type="ORF">SAMN02745243_02739</name>
</gene>
<dbReference type="STRING" id="1121950.SAMN02745243_02739"/>
<evidence type="ECO:0008006" key="3">
    <source>
        <dbReference type="Google" id="ProtNLM"/>
    </source>
</evidence>
<evidence type="ECO:0000313" key="2">
    <source>
        <dbReference type="Proteomes" id="UP000184301"/>
    </source>
</evidence>
<accession>A0A1M6RN01</accession>
<evidence type="ECO:0000313" key="1">
    <source>
        <dbReference type="EMBL" id="SHK33824.1"/>
    </source>
</evidence>
<dbReference type="OrthoDB" id="9770443at2"/>
<keyword evidence="2" id="KW-1185">Reference proteome</keyword>
<sequence length="315" mass="34631">MAINTLATATLFQNTLDKVAIQDAVTGWMDSNAGQVLYNGGAEVKIPKMTVQGMGDYDRDNGYVQGGVTLSYETRSMTQDRGRKFQLDPMDINENNFVTTAAAVMGEFQRMYVTPEIDAYRISKIATETITANKAGMVAYGYTPGATGTSALRKMKEGIKAIRELYNGPLVCHATPDFILELEMELAGKITAVTFSKGGINTQVPSVDGVPIVSTPSNRMYTAVTIYDGKTTGQTDGGYVKGKSALNVNFFICPRTTPIAVTKQDIMRIFDPTINQKLNAWQMDYRRFHDIWILDNKLDSVYLSIKDAKPTSSES</sequence>
<dbReference type="EMBL" id="FQZY01000043">
    <property type="protein sequence ID" value="SHK33824.1"/>
    <property type="molecule type" value="Genomic_DNA"/>
</dbReference>
<name>A0A1M6RN01_9FIRM</name>